<keyword evidence="2" id="KW-1185">Reference proteome</keyword>
<dbReference type="Proteomes" id="UP000593890">
    <property type="component" value="Chromosome"/>
</dbReference>
<dbReference type="KEGG" id="sman:C12CBH8_16420"/>
<gene>
    <name evidence="1" type="ORF">C12CBH8_16420</name>
</gene>
<reference evidence="2" key="1">
    <citation type="submission" date="2020-07" db="EMBL/GenBank/DDBJ databases">
        <title>Complete genome sequencing of Clostridia bacterium strain 12CBH8.</title>
        <authorList>
            <person name="Sakamoto M."/>
            <person name="Murakami T."/>
            <person name="Mori H."/>
        </authorList>
    </citation>
    <scope>NUCLEOTIDE SEQUENCE [LARGE SCALE GENOMIC DNA]</scope>
    <source>
        <strain evidence="2">12CBH8</strain>
    </source>
</reference>
<organism evidence="1 2">
    <name type="scientific">Solibaculum mannosilyticum</name>
    <dbReference type="NCBI Taxonomy" id="2780922"/>
    <lineage>
        <taxon>Bacteria</taxon>
        <taxon>Bacillati</taxon>
        <taxon>Bacillota</taxon>
        <taxon>Clostridia</taxon>
        <taxon>Eubacteriales</taxon>
        <taxon>Oscillospiraceae</taxon>
        <taxon>Solibaculum</taxon>
    </lineage>
</organism>
<dbReference type="AlphaFoldDB" id="A0A7I8D705"/>
<evidence type="ECO:0000313" key="2">
    <source>
        <dbReference type="Proteomes" id="UP000593890"/>
    </source>
</evidence>
<name>A0A7I8D705_9FIRM</name>
<proteinExistence type="predicted"/>
<evidence type="ECO:0000313" key="1">
    <source>
        <dbReference type="EMBL" id="BCI61003.1"/>
    </source>
</evidence>
<dbReference type="RefSeq" id="WP_143269558.1">
    <property type="nucleotide sequence ID" value="NZ_AP023321.1"/>
</dbReference>
<sequence length="169" mass="18774">MLAKKKYLARWGSGKQDEYKYSRYPSKNFGSGKQEEYYYSHNPVQRVLYNAYQAVRHAPITHTQGLSISAGFYSASISLSMDTKGNIVPQVTFTSNLSTNGFLNWSLGAYITETNAPSALDLQGLGIQYGGSVSGSVEGVPIFIGLDGNKVIGLQWLYSFNRRILFSWC</sequence>
<protein>
    <submittedName>
        <fullName evidence="1">Uncharacterized protein</fullName>
    </submittedName>
</protein>
<accession>A0A7I8D705</accession>
<dbReference type="EMBL" id="AP023321">
    <property type="protein sequence ID" value="BCI61003.1"/>
    <property type="molecule type" value="Genomic_DNA"/>
</dbReference>